<evidence type="ECO:0000313" key="1">
    <source>
        <dbReference type="EMBL" id="MCL7715082.1"/>
    </source>
</evidence>
<keyword evidence="2" id="KW-1185">Reference proteome</keyword>
<name>A0ABT0SIC8_9GAMM</name>
<dbReference type="Gene3D" id="1.20.58.320">
    <property type="entry name" value="TPR-like"/>
    <property type="match status" value="1"/>
</dbReference>
<dbReference type="SUPFAM" id="SSF48452">
    <property type="entry name" value="TPR-like"/>
    <property type="match status" value="1"/>
</dbReference>
<organism evidence="1 2">
    <name type="scientific">Stenotrophomonas mori</name>
    <dbReference type="NCBI Taxonomy" id="2871096"/>
    <lineage>
        <taxon>Bacteria</taxon>
        <taxon>Pseudomonadati</taxon>
        <taxon>Pseudomonadota</taxon>
        <taxon>Gammaproteobacteria</taxon>
        <taxon>Lysobacterales</taxon>
        <taxon>Lysobacteraceae</taxon>
        <taxon>Stenotrophomonas</taxon>
    </lineage>
</organism>
<dbReference type="Pfam" id="PF06041">
    <property type="entry name" value="DUF924"/>
    <property type="match status" value="1"/>
</dbReference>
<comment type="caution">
    <text evidence="1">The sequence shown here is derived from an EMBL/GenBank/DDBJ whole genome shotgun (WGS) entry which is preliminary data.</text>
</comment>
<accession>A0ABT0SIC8</accession>
<dbReference type="EMBL" id="JAIKTS010000003">
    <property type="protein sequence ID" value="MCL7715082.1"/>
    <property type="molecule type" value="Genomic_DNA"/>
</dbReference>
<proteinExistence type="predicted"/>
<reference evidence="1 2" key="1">
    <citation type="submission" date="2021-08" db="EMBL/GenBank/DDBJ databases">
        <title>Novel members of of the genus Stenotrophomonas from differernt environment.</title>
        <authorList>
            <person name="Deng Y."/>
        </authorList>
    </citation>
    <scope>NUCLEOTIDE SEQUENCE [LARGE SCALE GENOMIC DNA]</scope>
    <source>
        <strain evidence="1 2">CPCC 101365</strain>
    </source>
</reference>
<protein>
    <submittedName>
        <fullName evidence="1">DUF924 family protein</fullName>
    </submittedName>
</protein>
<dbReference type="InterPro" id="IPR010323">
    <property type="entry name" value="DUF924"/>
</dbReference>
<dbReference type="InterPro" id="IPR011990">
    <property type="entry name" value="TPR-like_helical_dom_sf"/>
</dbReference>
<evidence type="ECO:0000313" key="2">
    <source>
        <dbReference type="Proteomes" id="UP001431235"/>
    </source>
</evidence>
<dbReference type="RefSeq" id="WP_250064360.1">
    <property type="nucleotide sequence ID" value="NZ_JAIKTS010000003.1"/>
</dbReference>
<dbReference type="Gene3D" id="1.25.40.10">
    <property type="entry name" value="Tetratricopeptide repeat domain"/>
    <property type="match status" value="1"/>
</dbReference>
<sequence>MQAIGEVVEFWRTAGPARWFVRDAGFDETFRSRFLALHHRAACRELEHWLDSADGALALQILLDQFPRNCFRGSGHSFATDGLARHYAERTLEQGLDQPLEPALRAFIYLPFEHAEDLQYQDLAVALFERLGDAQYLQYAEVHRDVIRRFGRFPHRNAVLGRISTEEELRFLADGGFAG</sequence>
<dbReference type="Proteomes" id="UP001431235">
    <property type="component" value="Unassembled WGS sequence"/>
</dbReference>
<gene>
    <name evidence="1" type="ORF">K5L01_10530</name>
</gene>